<accession>B7QMT9</accession>
<name>B7QMT9_IXOSC</name>
<dbReference type="EMBL" id="ABJB010311004">
    <property type="status" value="NOT_ANNOTATED_CDS"/>
    <property type="molecule type" value="Genomic_DNA"/>
</dbReference>
<gene>
    <name evidence="1" type="ORF">IscW_ISCW023849</name>
</gene>
<dbReference type="Proteomes" id="UP000001555">
    <property type="component" value="Unassembled WGS sequence"/>
</dbReference>
<dbReference type="AlphaFoldDB" id="B7QMT9"/>
<organism>
    <name type="scientific">Ixodes scapularis</name>
    <name type="common">Black-legged tick</name>
    <name type="synonym">Deer tick</name>
    <dbReference type="NCBI Taxonomy" id="6945"/>
    <lineage>
        <taxon>Eukaryota</taxon>
        <taxon>Metazoa</taxon>
        <taxon>Ecdysozoa</taxon>
        <taxon>Arthropoda</taxon>
        <taxon>Chelicerata</taxon>
        <taxon>Arachnida</taxon>
        <taxon>Acari</taxon>
        <taxon>Parasitiformes</taxon>
        <taxon>Ixodida</taxon>
        <taxon>Ixodoidea</taxon>
        <taxon>Ixodidae</taxon>
        <taxon>Ixodinae</taxon>
        <taxon>Ixodes</taxon>
    </lineage>
</organism>
<proteinExistence type="predicted"/>
<sequence length="63" mass="6119">YRGSGVWFLLTAVVTTKGTGASGYGHGGYGFAYGHGYGGYGGGYGLGFGGFGHGGFGGYGHGA</sequence>
<reference evidence="2" key="2">
    <citation type="submission" date="2020-05" db="UniProtKB">
        <authorList>
            <consortium name="EnsemblMetazoa"/>
        </authorList>
    </citation>
    <scope>IDENTIFICATION</scope>
    <source>
        <strain evidence="2">wikel</strain>
    </source>
</reference>
<dbReference type="HOGENOM" id="CLU_2892455_0_0_1"/>
<feature type="non-terminal residue" evidence="1">
    <location>
        <position position="1"/>
    </location>
</feature>
<dbReference type="InParanoid" id="B7QMT9"/>
<evidence type="ECO:0000313" key="2">
    <source>
        <dbReference type="EnsemblMetazoa" id="ISCW023849-PA"/>
    </source>
</evidence>
<dbReference type="EnsemblMetazoa" id="ISCW023849-RA">
    <property type="protein sequence ID" value="ISCW023849-PA"/>
    <property type="gene ID" value="ISCW023849"/>
</dbReference>
<keyword evidence="3" id="KW-1185">Reference proteome</keyword>
<evidence type="ECO:0000313" key="3">
    <source>
        <dbReference type="Proteomes" id="UP000001555"/>
    </source>
</evidence>
<protein>
    <submittedName>
        <fullName evidence="1 2">Secreted salivary gland peptide, putative</fullName>
    </submittedName>
</protein>
<reference evidence="1 3" key="1">
    <citation type="submission" date="2008-03" db="EMBL/GenBank/DDBJ databases">
        <title>Annotation of Ixodes scapularis.</title>
        <authorList>
            <consortium name="Ixodes scapularis Genome Project Consortium"/>
            <person name="Caler E."/>
            <person name="Hannick L.I."/>
            <person name="Bidwell S."/>
            <person name="Joardar V."/>
            <person name="Thiagarajan M."/>
            <person name="Amedeo P."/>
            <person name="Galinsky K.J."/>
            <person name="Schobel S."/>
            <person name="Inman J."/>
            <person name="Hostetler J."/>
            <person name="Miller J."/>
            <person name="Hammond M."/>
            <person name="Megy K."/>
            <person name="Lawson D."/>
            <person name="Kodira C."/>
            <person name="Sutton G."/>
            <person name="Meyer J."/>
            <person name="Hill C.A."/>
            <person name="Birren B."/>
            <person name="Nene V."/>
            <person name="Collins F."/>
            <person name="Alarcon-Chaidez F."/>
            <person name="Wikel S."/>
            <person name="Strausberg R."/>
        </authorList>
    </citation>
    <scope>NUCLEOTIDE SEQUENCE [LARGE SCALE GENOMIC DNA]</scope>
    <source>
        <strain evidence="3">Wikel</strain>
        <strain evidence="1">Wikel colony</strain>
    </source>
</reference>
<feature type="non-terminal residue" evidence="1">
    <location>
        <position position="63"/>
    </location>
</feature>
<dbReference type="VEuPathDB" id="VectorBase:ISCW023849"/>
<dbReference type="PaxDb" id="6945-B7QMT9"/>
<dbReference type="EMBL" id="DS972997">
    <property type="protein sequence ID" value="EEC20161.1"/>
    <property type="molecule type" value="Genomic_DNA"/>
</dbReference>
<evidence type="ECO:0000313" key="1">
    <source>
        <dbReference type="EMBL" id="EEC20161.1"/>
    </source>
</evidence>